<proteinExistence type="predicted"/>
<protein>
    <recommendedName>
        <fullName evidence="3">DNA/RNA non-specific endonuclease domain-containing protein</fullName>
    </recommendedName>
</protein>
<evidence type="ECO:0008006" key="3">
    <source>
        <dbReference type="Google" id="ProtNLM"/>
    </source>
</evidence>
<name>A0A0L0BR90_LUCCU</name>
<evidence type="ECO:0000313" key="2">
    <source>
        <dbReference type="Proteomes" id="UP000037069"/>
    </source>
</evidence>
<evidence type="ECO:0000313" key="1">
    <source>
        <dbReference type="EMBL" id="KNC22552.1"/>
    </source>
</evidence>
<dbReference type="SUPFAM" id="SSF54060">
    <property type="entry name" value="His-Me finger endonucleases"/>
    <property type="match status" value="1"/>
</dbReference>
<reference evidence="1 2" key="1">
    <citation type="journal article" date="2015" name="Nat. Commun.">
        <title>Lucilia cuprina genome unlocks parasitic fly biology to underpin future interventions.</title>
        <authorList>
            <person name="Anstead C.A."/>
            <person name="Korhonen P.K."/>
            <person name="Young N.D."/>
            <person name="Hall R.S."/>
            <person name="Jex A.R."/>
            <person name="Murali S.C."/>
            <person name="Hughes D.S."/>
            <person name="Lee S.F."/>
            <person name="Perry T."/>
            <person name="Stroehlein A.J."/>
            <person name="Ansell B.R."/>
            <person name="Breugelmans B."/>
            <person name="Hofmann A."/>
            <person name="Qu J."/>
            <person name="Dugan S."/>
            <person name="Lee S.L."/>
            <person name="Chao H."/>
            <person name="Dinh H."/>
            <person name="Han Y."/>
            <person name="Doddapaneni H.V."/>
            <person name="Worley K.C."/>
            <person name="Muzny D.M."/>
            <person name="Ioannidis P."/>
            <person name="Waterhouse R.M."/>
            <person name="Zdobnov E.M."/>
            <person name="James P.J."/>
            <person name="Bagnall N.H."/>
            <person name="Kotze A.C."/>
            <person name="Gibbs R.A."/>
            <person name="Richards S."/>
            <person name="Batterham P."/>
            <person name="Gasser R.B."/>
        </authorList>
    </citation>
    <scope>NUCLEOTIDE SEQUENCE [LARGE SCALE GENOMIC DNA]</scope>
    <source>
        <strain evidence="1 2">LS</strain>
        <tissue evidence="1">Full body</tissue>
    </source>
</reference>
<organism evidence="1 2">
    <name type="scientific">Lucilia cuprina</name>
    <name type="common">Green bottle fly</name>
    <name type="synonym">Australian sheep blowfly</name>
    <dbReference type="NCBI Taxonomy" id="7375"/>
    <lineage>
        <taxon>Eukaryota</taxon>
        <taxon>Metazoa</taxon>
        <taxon>Ecdysozoa</taxon>
        <taxon>Arthropoda</taxon>
        <taxon>Hexapoda</taxon>
        <taxon>Insecta</taxon>
        <taxon>Pterygota</taxon>
        <taxon>Neoptera</taxon>
        <taxon>Endopterygota</taxon>
        <taxon>Diptera</taxon>
        <taxon>Brachycera</taxon>
        <taxon>Muscomorpha</taxon>
        <taxon>Oestroidea</taxon>
        <taxon>Calliphoridae</taxon>
        <taxon>Luciliinae</taxon>
        <taxon>Lucilia</taxon>
    </lineage>
</organism>
<dbReference type="OrthoDB" id="7986954at2759"/>
<comment type="caution">
    <text evidence="1">The sequence shown here is derived from an EMBL/GenBank/DDBJ whole genome shotgun (WGS) entry which is preliminary data.</text>
</comment>
<accession>A0A0L0BR90</accession>
<dbReference type="InterPro" id="IPR044925">
    <property type="entry name" value="His-Me_finger_sf"/>
</dbReference>
<sequence>MFLKFNKLFLNIIFTILCFINTISIAIGECVINFNQNPTFKPTILLKIGSHSVDLPLKDVDTDLTLFENQEIEALCPTTFEYPERYDTERKLNIKCEHNYLYLQNSYGGYQTYSSSINLKCSSIKWNLYETFNNFVWCPSNVTSYLLARPTESLTSNYQYLAGICYDIRNLSFKSLYYTITPKHSESLHPNLLSTLYEPSLELKYIKETFPLKSVTETEYDSQDVQDWINYSKYNYGSIVHNSILNDELNHELGSILDLAWWPNLRLGNWKRYENALTKHVERQQQAYDILSGVSGVATVPIIKTCESNFTLKELIDNRNRIIPMYVWNYLRSTSNSSDEIVIIGFNSPFYEFYSEMDVIFCTDKCQEIPWLNKVSTTFRYSAMGVIFCCSVDDVKASQRLDGFPVNGLDTAPEKIIHNISIDATTALPEYNNYD</sequence>
<dbReference type="Proteomes" id="UP000037069">
    <property type="component" value="Unassembled WGS sequence"/>
</dbReference>
<gene>
    <name evidence="1" type="ORF">FF38_09494</name>
</gene>
<keyword evidence="2" id="KW-1185">Reference proteome</keyword>
<dbReference type="EMBL" id="JRES01001481">
    <property type="protein sequence ID" value="KNC22552.1"/>
    <property type="molecule type" value="Genomic_DNA"/>
</dbReference>
<dbReference type="AlphaFoldDB" id="A0A0L0BR90"/>